<dbReference type="EMBL" id="CADIJX010000002">
    <property type="protein sequence ID" value="CAB3643133.1"/>
    <property type="molecule type" value="Genomic_DNA"/>
</dbReference>
<dbReference type="AlphaFoldDB" id="A0A6S6YWN5"/>
<evidence type="ECO:0000313" key="2">
    <source>
        <dbReference type="EMBL" id="CAB3643133.1"/>
    </source>
</evidence>
<organism evidence="2 3">
    <name type="scientific">Achromobacter pestifer</name>
    <dbReference type="NCBI Taxonomy" id="1353889"/>
    <lineage>
        <taxon>Bacteria</taxon>
        <taxon>Pseudomonadati</taxon>
        <taxon>Pseudomonadota</taxon>
        <taxon>Betaproteobacteria</taxon>
        <taxon>Burkholderiales</taxon>
        <taxon>Alcaligenaceae</taxon>
        <taxon>Achromobacter</taxon>
    </lineage>
</organism>
<name>A0A6S6YWN5_9BURK</name>
<proteinExistence type="predicted"/>
<dbReference type="Proteomes" id="UP000494108">
    <property type="component" value="Unassembled WGS sequence"/>
</dbReference>
<keyword evidence="1" id="KW-0812">Transmembrane</keyword>
<accession>A0A6S6YWN5</accession>
<evidence type="ECO:0000313" key="3">
    <source>
        <dbReference type="Proteomes" id="UP000494108"/>
    </source>
</evidence>
<evidence type="ECO:0000256" key="1">
    <source>
        <dbReference type="SAM" id="Phobius"/>
    </source>
</evidence>
<dbReference type="RefSeq" id="WP_175174570.1">
    <property type="nucleotide sequence ID" value="NZ_CADIJX010000002.1"/>
</dbReference>
<sequence length="200" mass="22354">MYCQQCGAAHSGSQRLCAECQRILNGISKPSVFDAGDGGFPIHGSGDAGIEPSDERKAVRRKTRGAERVEVIPTAYKGKPSTTAEFRKYGTVGTVLCVFGFVVISHTAWWLVLLLPSLFAMKVGWALKDKRFYRFAWLFNVEANRSGHIFLTRIGGQCPDCTGELALEDDGFGKWRKTMIQCNHDPRHRWLFVPDVLDDL</sequence>
<keyword evidence="1" id="KW-1133">Transmembrane helix</keyword>
<feature type="transmembrane region" description="Helical" evidence="1">
    <location>
        <begin position="86"/>
        <end position="104"/>
    </location>
</feature>
<protein>
    <submittedName>
        <fullName evidence="2">Uncharacterized protein</fullName>
    </submittedName>
</protein>
<gene>
    <name evidence="2" type="ORF">LMG3431_02295</name>
</gene>
<keyword evidence="3" id="KW-1185">Reference proteome</keyword>
<reference evidence="2 3" key="1">
    <citation type="submission" date="2020-04" db="EMBL/GenBank/DDBJ databases">
        <authorList>
            <person name="De Canck E."/>
        </authorList>
    </citation>
    <scope>NUCLEOTIDE SEQUENCE [LARGE SCALE GENOMIC DNA]</scope>
    <source>
        <strain evidence="2 3">LMG 3431</strain>
    </source>
</reference>
<keyword evidence="1" id="KW-0472">Membrane</keyword>